<dbReference type="InterPro" id="IPR008302">
    <property type="entry name" value="NamZ"/>
</dbReference>
<dbReference type="PANTHER" id="PTHR42915:SF1">
    <property type="entry name" value="PEPTIDOGLYCAN BETA-N-ACETYLMURAMIDASE NAMZ"/>
    <property type="match status" value="1"/>
</dbReference>
<gene>
    <name evidence="3" type="ORF">SAMN02745245_00388</name>
</gene>
<name>A0A1M5PMS7_9FIRM</name>
<feature type="domain" description="Peptidoglycan beta-N-acetylmuramidase NamZ N-terminal" evidence="1">
    <location>
        <begin position="199"/>
        <end position="397"/>
    </location>
</feature>
<sequence length="544" mass="60013">MKNIKISILSFLFIILLTTKSYAIEAKPSAQSLVLNGNQTPLQGYSIGGYNYFKLRDLAAVLSGNLDFSLKGDAEKITINLSENYKKLSNDLKSIPNKNVSASSKKMNLEILSAGNVKNTSVDCYNISGYNYFKLRDVGELLGLDISYNESSNSAIMTTPIKTSDLISPVISTTPTGKVVLGNERLISEYSNLIDNKNIGLVTNMTGIDSNGVKTYNKLKDYANTNLMALYSPEHGLDGTVTAGKYVSSYTDKNLNLPVYSLYGETREPSSDMLKNIDVLIFDMQDIGSRTYTYISTLNYAMKAASKANIPVVVLDRPNPLGDKVEGFVLEDKYKTFVGVDNLPMAHGMTVGELAKYFNRNINCNLTVVEMKNYNRNMIWQDTGLDFIATSPNIPNIQSAFLYMATGIGEGTGLGQDDKFNFVGSKTLDSKSFAEKLNSYNLPGVTFSPETRGSRNGVRLNISDYKAFNPCLTGTYILATANELTDITVPSESKGVIPMFEKIMGTNKMGKLLKSKASPEEIVNSYQSDLENFKLIRQNYLIYN</sequence>
<dbReference type="Pfam" id="PF20732">
    <property type="entry name" value="NamZ_C"/>
    <property type="match status" value="1"/>
</dbReference>
<evidence type="ECO:0000313" key="3">
    <source>
        <dbReference type="EMBL" id="SHH02879.1"/>
    </source>
</evidence>
<accession>A0A1M5PMS7</accession>
<dbReference type="AlphaFoldDB" id="A0A1M5PMS7"/>
<protein>
    <submittedName>
        <fullName evidence="3">Uncharacterized conserved protein YbbC, DUF1343 family</fullName>
    </submittedName>
</protein>
<evidence type="ECO:0000259" key="2">
    <source>
        <dbReference type="Pfam" id="PF20732"/>
    </source>
</evidence>
<dbReference type="RefSeq" id="WP_073183204.1">
    <property type="nucleotide sequence ID" value="NZ_FQXI01000001.1"/>
</dbReference>
<evidence type="ECO:0000259" key="1">
    <source>
        <dbReference type="Pfam" id="PF07075"/>
    </source>
</evidence>
<dbReference type="GO" id="GO:0033922">
    <property type="term" value="F:peptidoglycan beta-N-acetylmuramidase activity"/>
    <property type="evidence" value="ECO:0007669"/>
    <property type="project" value="InterPro"/>
</dbReference>
<organism evidence="3 4">
    <name type="scientific">Anaerosphaera aminiphila DSM 21120</name>
    <dbReference type="NCBI Taxonomy" id="1120995"/>
    <lineage>
        <taxon>Bacteria</taxon>
        <taxon>Bacillati</taxon>
        <taxon>Bacillota</taxon>
        <taxon>Tissierellia</taxon>
        <taxon>Tissierellales</taxon>
        <taxon>Peptoniphilaceae</taxon>
        <taxon>Anaerosphaera</taxon>
    </lineage>
</organism>
<dbReference type="InterPro" id="IPR048503">
    <property type="entry name" value="NamZ_C"/>
</dbReference>
<dbReference type="Proteomes" id="UP000184032">
    <property type="component" value="Unassembled WGS sequence"/>
</dbReference>
<dbReference type="Gene3D" id="3.40.50.12170">
    <property type="entry name" value="Uncharacterised protein PF07075, DUF1343"/>
    <property type="match status" value="1"/>
</dbReference>
<keyword evidence="4" id="KW-1185">Reference proteome</keyword>
<dbReference type="Pfam" id="PF07075">
    <property type="entry name" value="NamZ_N"/>
    <property type="match status" value="1"/>
</dbReference>
<feature type="domain" description="Peptidoglycan beta-N-acetylmuramidase NamZ C-terminal" evidence="2">
    <location>
        <begin position="401"/>
        <end position="543"/>
    </location>
</feature>
<dbReference type="Gene3D" id="3.90.1150.140">
    <property type="match status" value="1"/>
</dbReference>
<reference evidence="3 4" key="1">
    <citation type="submission" date="2016-11" db="EMBL/GenBank/DDBJ databases">
        <authorList>
            <person name="Jaros S."/>
            <person name="Januszkiewicz K."/>
            <person name="Wedrychowicz H."/>
        </authorList>
    </citation>
    <scope>NUCLEOTIDE SEQUENCE [LARGE SCALE GENOMIC DNA]</scope>
    <source>
        <strain evidence="3 4">DSM 21120</strain>
    </source>
</reference>
<proteinExistence type="predicted"/>
<dbReference type="EMBL" id="FQXI01000001">
    <property type="protein sequence ID" value="SHH02879.1"/>
    <property type="molecule type" value="Genomic_DNA"/>
</dbReference>
<evidence type="ECO:0000313" key="4">
    <source>
        <dbReference type="Proteomes" id="UP000184032"/>
    </source>
</evidence>
<dbReference type="InterPro" id="IPR048502">
    <property type="entry name" value="NamZ_N"/>
</dbReference>
<dbReference type="STRING" id="1120995.SAMN02745245_00388"/>
<dbReference type="PANTHER" id="PTHR42915">
    <property type="entry name" value="HYPOTHETICAL 460 KDA PROTEIN IN FEUA-SIGW INTERGENIC REGION [PRECURSOR]"/>
    <property type="match status" value="1"/>
</dbReference>